<dbReference type="AlphaFoldDB" id="A0A5B8LWN2"/>
<evidence type="ECO:0000259" key="2">
    <source>
        <dbReference type="Pfam" id="PF07331"/>
    </source>
</evidence>
<protein>
    <submittedName>
        <fullName evidence="3">Tripartite tricarboxylate transporter TctB family protein</fullName>
    </submittedName>
</protein>
<evidence type="ECO:0000313" key="4">
    <source>
        <dbReference type="Proteomes" id="UP000315364"/>
    </source>
</evidence>
<feature type="transmembrane region" description="Helical" evidence="1">
    <location>
        <begin position="99"/>
        <end position="132"/>
    </location>
</feature>
<keyword evidence="1" id="KW-0472">Membrane</keyword>
<dbReference type="KEGG" id="dea:FPZ08_15275"/>
<feature type="transmembrane region" description="Helical" evidence="1">
    <location>
        <begin position="144"/>
        <end position="163"/>
    </location>
</feature>
<feature type="domain" description="DUF1468" evidence="2">
    <location>
        <begin position="26"/>
        <end position="168"/>
    </location>
</feature>
<feature type="transmembrane region" description="Helical" evidence="1">
    <location>
        <begin position="58"/>
        <end position="79"/>
    </location>
</feature>
<dbReference type="EMBL" id="CP042304">
    <property type="protein sequence ID" value="QDZ11985.1"/>
    <property type="molecule type" value="Genomic_DNA"/>
</dbReference>
<evidence type="ECO:0000313" key="3">
    <source>
        <dbReference type="EMBL" id="QDZ11985.1"/>
    </source>
</evidence>
<gene>
    <name evidence="3" type="ORF">FPZ08_15275</name>
</gene>
<keyword evidence="1" id="KW-1133">Transmembrane helix</keyword>
<keyword evidence="4" id="KW-1185">Reference proteome</keyword>
<dbReference type="Pfam" id="PF07331">
    <property type="entry name" value="TctB"/>
    <property type="match status" value="1"/>
</dbReference>
<proteinExistence type="predicted"/>
<dbReference type="InterPro" id="IPR009936">
    <property type="entry name" value="DUF1468"/>
</dbReference>
<feature type="transmembrane region" description="Helical" evidence="1">
    <location>
        <begin position="25"/>
        <end position="46"/>
    </location>
</feature>
<keyword evidence="1" id="KW-0812">Transmembrane</keyword>
<name>A0A5B8LWN2_9HYPH</name>
<organism evidence="3 4">
    <name type="scientific">Devosia ginsengisoli</name>
    <dbReference type="NCBI Taxonomy" id="400770"/>
    <lineage>
        <taxon>Bacteria</taxon>
        <taxon>Pseudomonadati</taxon>
        <taxon>Pseudomonadota</taxon>
        <taxon>Alphaproteobacteria</taxon>
        <taxon>Hyphomicrobiales</taxon>
        <taxon>Devosiaceae</taxon>
        <taxon>Devosia</taxon>
    </lineage>
</organism>
<reference evidence="3 4" key="1">
    <citation type="submission" date="2019-07" db="EMBL/GenBank/DDBJ databases">
        <title>Full genome sequence of Devosia sp. Gsoil 520.</title>
        <authorList>
            <person name="Im W.-T."/>
        </authorList>
    </citation>
    <scope>NUCLEOTIDE SEQUENCE [LARGE SCALE GENOMIC DNA]</scope>
    <source>
        <strain evidence="3 4">Gsoil 520</strain>
    </source>
</reference>
<evidence type="ECO:0000256" key="1">
    <source>
        <dbReference type="SAM" id="Phobius"/>
    </source>
</evidence>
<sequence>MPASSADAPADPGGGSLVIIKREDFLAGAFCVLLGAGFVLYALMTLKVGTPSKMGSGFFPVMLGGLLALLGLVMGFRAFSPRAAEAAPSEEPPLGPLPWRAIVTLSIAPVVFAMTVRSLGLALATALCVGIVCFASPRMTLRMAIGVTIALTIICVGVFSFGLKLTLPLLPTFMVG</sequence>
<dbReference type="OrthoDB" id="5186924at2"/>
<dbReference type="Proteomes" id="UP000315364">
    <property type="component" value="Chromosome"/>
</dbReference>
<accession>A0A5B8LWN2</accession>